<dbReference type="GO" id="GO:0016787">
    <property type="term" value="F:hydrolase activity"/>
    <property type="evidence" value="ECO:0007669"/>
    <property type="project" value="UniProtKB-KW"/>
</dbReference>
<dbReference type="Gene3D" id="3.40.50.1820">
    <property type="entry name" value="alpha/beta hydrolase"/>
    <property type="match status" value="1"/>
</dbReference>
<dbReference type="SUPFAM" id="SSF53474">
    <property type="entry name" value="alpha/beta-Hydrolases"/>
    <property type="match status" value="1"/>
</dbReference>
<keyword evidence="4" id="KW-1185">Reference proteome</keyword>
<dbReference type="OrthoDB" id="255603at2"/>
<feature type="region of interest" description="Disordered" evidence="2">
    <location>
        <begin position="14"/>
        <end position="46"/>
    </location>
</feature>
<name>A0A2S0WHV4_9ACTN</name>
<feature type="compositionally biased region" description="Basic and acidic residues" evidence="2">
    <location>
        <begin position="16"/>
        <end position="30"/>
    </location>
</feature>
<evidence type="ECO:0000313" key="4">
    <source>
        <dbReference type="Proteomes" id="UP000244384"/>
    </source>
</evidence>
<dbReference type="Proteomes" id="UP000244384">
    <property type="component" value="Chromosome"/>
</dbReference>
<evidence type="ECO:0000256" key="2">
    <source>
        <dbReference type="SAM" id="MobiDB-lite"/>
    </source>
</evidence>
<dbReference type="PANTHER" id="PTHR48081:SF33">
    <property type="entry name" value="KYNURENINE FORMAMIDASE"/>
    <property type="match status" value="1"/>
</dbReference>
<dbReference type="AlphaFoldDB" id="A0A2S0WHV4"/>
<proteinExistence type="predicted"/>
<dbReference type="InterPro" id="IPR029058">
    <property type="entry name" value="AB_hydrolase_fold"/>
</dbReference>
<gene>
    <name evidence="3" type="ORF">C3E78_01050</name>
</gene>
<evidence type="ECO:0000256" key="1">
    <source>
        <dbReference type="ARBA" id="ARBA00022801"/>
    </source>
</evidence>
<evidence type="ECO:0000313" key="3">
    <source>
        <dbReference type="EMBL" id="AWB90925.1"/>
    </source>
</evidence>
<organism evidence="3 4">
    <name type="scientific">Aeromicrobium chenweiae</name>
    <dbReference type="NCBI Taxonomy" id="2079793"/>
    <lineage>
        <taxon>Bacteria</taxon>
        <taxon>Bacillati</taxon>
        <taxon>Actinomycetota</taxon>
        <taxon>Actinomycetes</taxon>
        <taxon>Propionibacteriales</taxon>
        <taxon>Nocardioidaceae</taxon>
        <taxon>Aeromicrobium</taxon>
    </lineage>
</organism>
<dbReference type="EMBL" id="CP026952">
    <property type="protein sequence ID" value="AWB90925.1"/>
    <property type="molecule type" value="Genomic_DNA"/>
</dbReference>
<keyword evidence="1 3" id="KW-0378">Hydrolase</keyword>
<accession>A0A2S0WHV4</accession>
<accession>A0A5F2ERE0</accession>
<dbReference type="InterPro" id="IPR049492">
    <property type="entry name" value="BD-FAE-like_dom"/>
</dbReference>
<dbReference type="KEGG" id="aez:C3E78_01050"/>
<sequence length="269" mass="27829">MLALLGGSVLAACSSPDERRQPDRGRRVEKISYGPDPQQHAELSRPSGAAKGVVVVIHGGFWKAQYDLALGRPLAASLVAEGWAAYNVEYRRVGSGGGWPTTFDDVAAALDALAGVDGLDTAKVITLGHSAGGHLAVWAAGRSKLAGSDWADPVVPVTAAVSQAGVLDLAAAIHADLGSGAVQQMMGGTVDERYALADPTRVVPVDVPVRCVHGRSDDVVPLSQSVEYVERATAAGGDAAVVEVEGDHFVVIDPASAAWARTLELLEQL</sequence>
<dbReference type="InterPro" id="IPR050300">
    <property type="entry name" value="GDXG_lipolytic_enzyme"/>
</dbReference>
<dbReference type="Pfam" id="PF20434">
    <property type="entry name" value="BD-FAE"/>
    <property type="match status" value="1"/>
</dbReference>
<protein>
    <submittedName>
        <fullName evidence="3">Alpha/beta hydrolase</fullName>
    </submittedName>
</protein>
<reference evidence="4" key="1">
    <citation type="submission" date="2018-01" db="EMBL/GenBank/DDBJ databases">
        <authorList>
            <person name="Li J."/>
        </authorList>
    </citation>
    <scope>NUCLEOTIDE SEQUENCE [LARGE SCALE GENOMIC DNA]</scope>
    <source>
        <strain evidence="4">592</strain>
    </source>
</reference>
<dbReference type="PANTHER" id="PTHR48081">
    <property type="entry name" value="AB HYDROLASE SUPERFAMILY PROTEIN C4A8.06C"/>
    <property type="match status" value="1"/>
</dbReference>